<accession>A0A7L3HFZ6</accession>
<dbReference type="AlphaFoldDB" id="A0A7L3HFZ6"/>
<gene>
    <name evidence="1" type="primary">Erv31_6</name>
    <name evidence="1" type="ORF">BUPERY_R11518</name>
</gene>
<proteinExistence type="predicted"/>
<feature type="non-terminal residue" evidence="1">
    <location>
        <position position="1"/>
    </location>
</feature>
<evidence type="ECO:0000313" key="1">
    <source>
        <dbReference type="EMBL" id="NXU04032.1"/>
    </source>
</evidence>
<sequence length="92" mass="10785">ARKKLFRYSCGENLFIDLVERISKELNLTDCWICRSTQMTEIWPREGISLSSLEILRWTQITQEPQAVGARGREQWDLKPRVIGEECIMRTG</sequence>
<comment type="caution">
    <text evidence="1">The sequence shown here is derived from an EMBL/GenBank/DDBJ whole genome shotgun (WGS) entry which is preliminary data.</text>
</comment>
<dbReference type="OrthoDB" id="9325190at2759"/>
<reference evidence="1 2" key="1">
    <citation type="submission" date="2019-09" db="EMBL/GenBank/DDBJ databases">
        <title>Bird 10,000 Genomes (B10K) Project - Family phase.</title>
        <authorList>
            <person name="Zhang G."/>
        </authorList>
    </citation>
    <scope>NUCLEOTIDE SEQUENCE [LARGE SCALE GENOMIC DNA]</scope>
    <source>
        <strain evidence="1">B10K-DU-012-02</strain>
    </source>
</reference>
<protein>
    <submittedName>
        <fullName evidence="1">ENR1 protein</fullName>
    </submittedName>
</protein>
<evidence type="ECO:0000313" key="2">
    <source>
        <dbReference type="Proteomes" id="UP000566314"/>
    </source>
</evidence>
<dbReference type="EMBL" id="VZTT01062020">
    <property type="protein sequence ID" value="NXU04032.1"/>
    <property type="molecule type" value="Genomic_DNA"/>
</dbReference>
<dbReference type="Proteomes" id="UP000566314">
    <property type="component" value="Unassembled WGS sequence"/>
</dbReference>
<name>A0A7L3HFZ6_9PASS</name>
<keyword evidence="2" id="KW-1185">Reference proteome</keyword>
<feature type="non-terminal residue" evidence="1">
    <location>
        <position position="92"/>
    </location>
</feature>
<organism evidence="1 2">
    <name type="scientific">Buphagus erythrorhynchus</name>
    <name type="common">red-billed oxpecker</name>
    <dbReference type="NCBI Taxonomy" id="245048"/>
    <lineage>
        <taxon>Eukaryota</taxon>
        <taxon>Metazoa</taxon>
        <taxon>Chordata</taxon>
        <taxon>Craniata</taxon>
        <taxon>Vertebrata</taxon>
        <taxon>Euteleostomi</taxon>
        <taxon>Archelosauria</taxon>
        <taxon>Archosauria</taxon>
        <taxon>Dinosauria</taxon>
        <taxon>Saurischia</taxon>
        <taxon>Theropoda</taxon>
        <taxon>Coelurosauria</taxon>
        <taxon>Aves</taxon>
        <taxon>Neognathae</taxon>
        <taxon>Neoaves</taxon>
        <taxon>Telluraves</taxon>
        <taxon>Australaves</taxon>
        <taxon>Passeriformes</taxon>
        <taxon>Sturnidae</taxon>
        <taxon>Buphagus</taxon>
    </lineage>
</organism>